<name>U5N7U6_9BURK</name>
<dbReference type="AlphaFoldDB" id="U5N7U6"/>
<dbReference type="EMBL" id="CP004885">
    <property type="protein sequence ID" value="AGX87462.1"/>
    <property type="molecule type" value="Genomic_DNA"/>
</dbReference>
<organism evidence="2 3">
    <name type="scientific">Candidatus Symbiobacter mobilis CR</name>
    <dbReference type="NCBI Taxonomy" id="946483"/>
    <lineage>
        <taxon>Bacteria</taxon>
        <taxon>Pseudomonadati</taxon>
        <taxon>Pseudomonadota</taxon>
        <taxon>Betaproteobacteria</taxon>
        <taxon>Burkholderiales</taxon>
        <taxon>Comamonadaceae</taxon>
    </lineage>
</organism>
<dbReference type="OrthoDB" id="7054961at2"/>
<dbReference type="RefSeq" id="WP_022772808.1">
    <property type="nucleotide sequence ID" value="NC_022576.1"/>
</dbReference>
<keyword evidence="1" id="KW-0732">Signal</keyword>
<evidence type="ECO:0000256" key="1">
    <source>
        <dbReference type="SAM" id="SignalP"/>
    </source>
</evidence>
<dbReference type="eggNOG" id="COG5338">
    <property type="taxonomic scope" value="Bacteria"/>
</dbReference>
<protein>
    <submittedName>
        <fullName evidence="2">Uncharacterized protein</fullName>
    </submittedName>
</protein>
<accession>U5N7U6</accession>
<evidence type="ECO:0000313" key="2">
    <source>
        <dbReference type="EMBL" id="AGX87462.1"/>
    </source>
</evidence>
<proteinExistence type="predicted"/>
<evidence type="ECO:0000313" key="3">
    <source>
        <dbReference type="Proteomes" id="UP000017184"/>
    </source>
</evidence>
<dbReference type="SUPFAM" id="SSF56935">
    <property type="entry name" value="Porins"/>
    <property type="match status" value="1"/>
</dbReference>
<gene>
    <name evidence="2" type="ORF">Cenrod_1375</name>
</gene>
<dbReference type="Proteomes" id="UP000017184">
    <property type="component" value="Chromosome"/>
</dbReference>
<dbReference type="KEGG" id="cbx:Cenrod_1375"/>
<dbReference type="STRING" id="946483.Cenrod_1375"/>
<feature type="chain" id="PRO_5004662862" evidence="1">
    <location>
        <begin position="24"/>
        <end position="399"/>
    </location>
</feature>
<reference evidence="2 3" key="1">
    <citation type="journal article" date="2013" name="Genome Biol.">
        <title>Genomic analysis reveals key aspects of prokaryotic symbiosis in the phototrophic consortium "Chlorochromatium aggregatum".</title>
        <authorList>
            <person name="Liu Z."/>
            <person name="Muller J."/>
            <person name="Li T."/>
            <person name="Alvey R.M."/>
            <person name="Vogl K."/>
            <person name="Frigaard N.U."/>
            <person name="Rockwell N.C."/>
            <person name="Boyd E.S."/>
            <person name="Tomsho L.P."/>
            <person name="Schuster S.C."/>
            <person name="Henke P."/>
            <person name="Rohde M."/>
            <person name="Overmann J."/>
            <person name="Bryant D.A."/>
        </authorList>
    </citation>
    <scope>NUCLEOTIDE SEQUENCE [LARGE SCALE GENOMIC DNA]</scope>
    <source>
        <strain evidence="2">CR</strain>
    </source>
</reference>
<sequence length="399" mass="44610">MCIRCLRWFLAICCAGAAGVAWCGEGWCGENCPLTIEIESSLVFDDNLLRLPAGTDTVARLGKASAADQRLSNELQLAFTSQLGMQKLEIHAKVGDHRFRSFEFLNYTSSDAGIALRWSVTPDFHGTLALDRTVSLNSFSDYVGLEHRNERIERTRRVDAVYELGGPWQLLAGASRKDQTNQQNLVAGGDHTLDSLYAGVGYRWASGTVVSWRHQDVEAEYVVSTQSDFDQERDELRLQWALPDQLRVDVSMGLVNQTHPARPTGDFDEVDHAASLLWQLGGKSSVLLGHSRSFSGYVTTYSSFAQTDTFYVAPTWQVGPKTTLQLRRDRSRVQYLGDAAIPIALPRQDDKRDTSVVLRWQRDPRLGVSVTLQNSRRGANWPGLDYASTMYSVSAQYQF</sequence>
<dbReference type="HOGENOM" id="CLU_055127_0_0_4"/>
<keyword evidence="3" id="KW-1185">Reference proteome</keyword>
<feature type="signal peptide" evidence="1">
    <location>
        <begin position="1"/>
        <end position="23"/>
    </location>
</feature>